<organism evidence="1 2">
    <name type="scientific">Entomophthora muscae</name>
    <dbReference type="NCBI Taxonomy" id="34485"/>
    <lineage>
        <taxon>Eukaryota</taxon>
        <taxon>Fungi</taxon>
        <taxon>Fungi incertae sedis</taxon>
        <taxon>Zoopagomycota</taxon>
        <taxon>Entomophthoromycotina</taxon>
        <taxon>Entomophthoromycetes</taxon>
        <taxon>Entomophthorales</taxon>
        <taxon>Entomophthoraceae</taxon>
        <taxon>Entomophthora</taxon>
    </lineage>
</organism>
<dbReference type="Proteomes" id="UP001165960">
    <property type="component" value="Unassembled WGS sequence"/>
</dbReference>
<accession>A0ACC2TP36</accession>
<proteinExistence type="predicted"/>
<dbReference type="EMBL" id="QTSX02002304">
    <property type="protein sequence ID" value="KAJ9076260.1"/>
    <property type="molecule type" value="Genomic_DNA"/>
</dbReference>
<sequence>MINQEAQQVFEKHKNLLWKINYKSDALLDRHSNNLKENIYHAFRLETNCPLVWNTHDMHNRTKYMKMVLFWPFCNQLSSSGRDLFAKVVAYYDFACLRFCDTVAMSTRYCHLIPSSIEEYLVQELDVVSADCEPDFGLASEDPAVAAKRSALELKLFQLQRLQDSIFAA</sequence>
<protein>
    <submittedName>
        <fullName evidence="1">Uncharacterized protein</fullName>
    </submittedName>
</protein>
<evidence type="ECO:0000313" key="1">
    <source>
        <dbReference type="EMBL" id="KAJ9076260.1"/>
    </source>
</evidence>
<comment type="caution">
    <text evidence="1">The sequence shown here is derived from an EMBL/GenBank/DDBJ whole genome shotgun (WGS) entry which is preliminary data.</text>
</comment>
<evidence type="ECO:0000313" key="2">
    <source>
        <dbReference type="Proteomes" id="UP001165960"/>
    </source>
</evidence>
<reference evidence="1" key="1">
    <citation type="submission" date="2022-04" db="EMBL/GenBank/DDBJ databases">
        <title>Genome of the entomopathogenic fungus Entomophthora muscae.</title>
        <authorList>
            <person name="Elya C."/>
            <person name="Lovett B.R."/>
            <person name="Lee E."/>
            <person name="Macias A.M."/>
            <person name="Hajek A.E."/>
            <person name="De Bivort B.L."/>
            <person name="Kasson M.T."/>
            <person name="De Fine Licht H.H."/>
            <person name="Stajich J.E."/>
        </authorList>
    </citation>
    <scope>NUCLEOTIDE SEQUENCE</scope>
    <source>
        <strain evidence="1">Berkeley</strain>
    </source>
</reference>
<gene>
    <name evidence="1" type="ORF">DSO57_1028002</name>
</gene>
<keyword evidence="2" id="KW-1185">Reference proteome</keyword>
<name>A0ACC2TP36_9FUNG</name>